<gene>
    <name evidence="3" type="ORF">LACBIDRAFT_321815</name>
</gene>
<evidence type="ECO:0000256" key="2">
    <source>
        <dbReference type="SAM" id="MobiDB-lite"/>
    </source>
</evidence>
<name>B0CU93_LACBS</name>
<dbReference type="SUPFAM" id="SSF46565">
    <property type="entry name" value="Chaperone J-domain"/>
    <property type="match status" value="1"/>
</dbReference>
<reference evidence="3 4" key="1">
    <citation type="journal article" date="2008" name="Nature">
        <title>The genome of Laccaria bicolor provides insights into mycorrhizal symbiosis.</title>
        <authorList>
            <person name="Martin F."/>
            <person name="Aerts A."/>
            <person name="Ahren D."/>
            <person name="Brun A."/>
            <person name="Danchin E.G.J."/>
            <person name="Duchaussoy F."/>
            <person name="Gibon J."/>
            <person name="Kohler A."/>
            <person name="Lindquist E."/>
            <person name="Pereda V."/>
            <person name="Salamov A."/>
            <person name="Shapiro H.J."/>
            <person name="Wuyts J."/>
            <person name="Blaudez D."/>
            <person name="Buee M."/>
            <person name="Brokstein P."/>
            <person name="Canbaeck B."/>
            <person name="Cohen D."/>
            <person name="Courty P.E."/>
            <person name="Coutinho P.M."/>
            <person name="Delaruelle C."/>
            <person name="Detter J.C."/>
            <person name="Deveau A."/>
            <person name="DiFazio S."/>
            <person name="Duplessis S."/>
            <person name="Fraissinet-Tachet L."/>
            <person name="Lucic E."/>
            <person name="Frey-Klett P."/>
            <person name="Fourrey C."/>
            <person name="Feussner I."/>
            <person name="Gay G."/>
            <person name="Grimwood J."/>
            <person name="Hoegger P.J."/>
            <person name="Jain P."/>
            <person name="Kilaru S."/>
            <person name="Labbe J."/>
            <person name="Lin Y.C."/>
            <person name="Legue V."/>
            <person name="Le Tacon F."/>
            <person name="Marmeisse R."/>
            <person name="Melayah D."/>
            <person name="Montanini B."/>
            <person name="Muratet M."/>
            <person name="Nehls U."/>
            <person name="Niculita-Hirzel H."/>
            <person name="Oudot-Le Secq M.P."/>
            <person name="Peter M."/>
            <person name="Quesneville H."/>
            <person name="Rajashekar B."/>
            <person name="Reich M."/>
            <person name="Rouhier N."/>
            <person name="Schmutz J."/>
            <person name="Yin T."/>
            <person name="Chalot M."/>
            <person name="Henrissat B."/>
            <person name="Kuees U."/>
            <person name="Lucas S."/>
            <person name="Van de Peer Y."/>
            <person name="Podila G.K."/>
            <person name="Polle A."/>
            <person name="Pukkila P.J."/>
            <person name="Richardson P.M."/>
            <person name="Rouze P."/>
            <person name="Sanders I.R."/>
            <person name="Stajich J.E."/>
            <person name="Tunlid A."/>
            <person name="Tuskan G."/>
            <person name="Grigoriev I.V."/>
        </authorList>
    </citation>
    <scope>NUCLEOTIDE SEQUENCE [LARGE SCALE GENOMIC DNA]</scope>
    <source>
        <strain evidence="4">S238N-H82 / ATCC MYA-4686</strain>
    </source>
</reference>
<feature type="non-terminal residue" evidence="3">
    <location>
        <position position="1"/>
    </location>
</feature>
<dbReference type="OrthoDB" id="442087at2759"/>
<dbReference type="HOGENOM" id="CLU_1461538_0_0_1"/>
<sequence>CIFDFDDMPPSSFNNFYDILGVDKHTSTDDATEEGKQAAEIQFHKVREAFETLCDPEKRRAYDTRLGMKGDAQLISEESVRRMAERREWARKQQEEIQKRADAFQEKIRREREAKELAKARELEQAAMAADMLKEMYEHTPGFTERREAALRVRSSFQIFYQIRSSRFLSERPSANVQSDAAADNASDRNTRRAYLDPPHFSSHHICNGY</sequence>
<evidence type="ECO:0000313" key="3">
    <source>
        <dbReference type="EMBL" id="EDR14627.1"/>
    </source>
</evidence>
<dbReference type="EMBL" id="DS547092">
    <property type="protein sequence ID" value="EDR14627.1"/>
    <property type="molecule type" value="Genomic_DNA"/>
</dbReference>
<feature type="compositionally biased region" description="Low complexity" evidence="2">
    <location>
        <begin position="174"/>
        <end position="185"/>
    </location>
</feature>
<dbReference type="Proteomes" id="UP000001194">
    <property type="component" value="Unassembled WGS sequence"/>
</dbReference>
<dbReference type="AlphaFoldDB" id="B0CU93"/>
<feature type="coiled-coil region" evidence="1">
    <location>
        <begin position="94"/>
        <end position="121"/>
    </location>
</feature>
<evidence type="ECO:0000313" key="4">
    <source>
        <dbReference type="Proteomes" id="UP000001194"/>
    </source>
</evidence>
<dbReference type="PROSITE" id="PS00636">
    <property type="entry name" value="DNAJ_1"/>
    <property type="match status" value="1"/>
</dbReference>
<dbReference type="InterPro" id="IPR018253">
    <property type="entry name" value="DnaJ_domain_CS"/>
</dbReference>
<dbReference type="GeneID" id="6070267"/>
<keyword evidence="1" id="KW-0175">Coiled coil</keyword>
<feature type="compositionally biased region" description="Basic and acidic residues" evidence="2">
    <location>
        <begin position="186"/>
        <end position="195"/>
    </location>
</feature>
<proteinExistence type="predicted"/>
<dbReference type="RefSeq" id="XP_001875186.1">
    <property type="nucleotide sequence ID" value="XM_001875151.1"/>
</dbReference>
<dbReference type="KEGG" id="lbc:LACBIDRAFT_321815"/>
<organism evidence="4">
    <name type="scientific">Laccaria bicolor (strain S238N-H82 / ATCC MYA-4686)</name>
    <name type="common">Bicoloured deceiver</name>
    <name type="synonym">Laccaria laccata var. bicolor</name>
    <dbReference type="NCBI Taxonomy" id="486041"/>
    <lineage>
        <taxon>Eukaryota</taxon>
        <taxon>Fungi</taxon>
        <taxon>Dikarya</taxon>
        <taxon>Basidiomycota</taxon>
        <taxon>Agaricomycotina</taxon>
        <taxon>Agaricomycetes</taxon>
        <taxon>Agaricomycetidae</taxon>
        <taxon>Agaricales</taxon>
        <taxon>Agaricineae</taxon>
        <taxon>Hydnangiaceae</taxon>
        <taxon>Laccaria</taxon>
    </lineage>
</organism>
<dbReference type="InParanoid" id="B0CU93"/>
<dbReference type="InterPro" id="IPR036869">
    <property type="entry name" value="J_dom_sf"/>
</dbReference>
<accession>B0CU93</accession>
<evidence type="ECO:0000256" key="1">
    <source>
        <dbReference type="SAM" id="Coils"/>
    </source>
</evidence>
<dbReference type="STRING" id="486041.B0CU93"/>
<feature type="region of interest" description="Disordered" evidence="2">
    <location>
        <begin position="172"/>
        <end position="198"/>
    </location>
</feature>
<dbReference type="Gene3D" id="1.10.287.110">
    <property type="entry name" value="DnaJ domain"/>
    <property type="match status" value="1"/>
</dbReference>
<protein>
    <submittedName>
        <fullName evidence="3">Predicted protein</fullName>
    </submittedName>
</protein>
<keyword evidence="4" id="KW-1185">Reference proteome</keyword>